<dbReference type="EMBL" id="JACGXL010000001">
    <property type="protein sequence ID" value="MBA8886136.1"/>
    <property type="molecule type" value="Genomic_DNA"/>
</dbReference>
<evidence type="ECO:0000313" key="3">
    <source>
        <dbReference type="Proteomes" id="UP000550401"/>
    </source>
</evidence>
<gene>
    <name evidence="2" type="ORF">FHW12_000327</name>
</gene>
<name>A0A839EUP3_9GAMM</name>
<proteinExistence type="predicted"/>
<sequence length="123" mass="13857">MNENTDMLQQKKERSVARERRFQSIVLGAVIPALLWWVGSTLLRVDKSNALIDARLQNIEIQAAGTYSKADAKVANDMLKERISSTERAIGAIDDRVRAIEIDHALEKRTRMPTMQATPKGRP</sequence>
<reference evidence="2 3" key="1">
    <citation type="submission" date="2020-07" db="EMBL/GenBank/DDBJ databases">
        <title>Genomic Encyclopedia of Type Strains, Phase IV (KMG-V): Genome sequencing to study the core and pangenomes of soil and plant-associated prokaryotes.</title>
        <authorList>
            <person name="Whitman W."/>
        </authorList>
    </citation>
    <scope>NUCLEOTIDE SEQUENCE [LARGE SCALE GENOMIC DNA]</scope>
    <source>
        <strain evidence="2 3">RH2WT43</strain>
    </source>
</reference>
<dbReference type="RefSeq" id="WP_182529244.1">
    <property type="nucleotide sequence ID" value="NZ_JACGXL010000001.1"/>
</dbReference>
<feature type="transmembrane region" description="Helical" evidence="1">
    <location>
        <begin position="21"/>
        <end position="39"/>
    </location>
</feature>
<dbReference type="Proteomes" id="UP000550401">
    <property type="component" value="Unassembled WGS sequence"/>
</dbReference>
<keyword evidence="1" id="KW-0472">Membrane</keyword>
<evidence type="ECO:0000313" key="2">
    <source>
        <dbReference type="EMBL" id="MBA8886136.1"/>
    </source>
</evidence>
<keyword evidence="3" id="KW-1185">Reference proteome</keyword>
<keyword evidence="1" id="KW-1133">Transmembrane helix</keyword>
<comment type="caution">
    <text evidence="2">The sequence shown here is derived from an EMBL/GenBank/DDBJ whole genome shotgun (WGS) entry which is preliminary data.</text>
</comment>
<dbReference type="AlphaFoldDB" id="A0A839EUP3"/>
<evidence type="ECO:0000256" key="1">
    <source>
        <dbReference type="SAM" id="Phobius"/>
    </source>
</evidence>
<protein>
    <submittedName>
        <fullName evidence="2">Uncharacterized protein</fullName>
    </submittedName>
</protein>
<keyword evidence="1" id="KW-0812">Transmembrane</keyword>
<organism evidence="2 3">
    <name type="scientific">Dokdonella fugitiva</name>
    <dbReference type="NCBI Taxonomy" id="328517"/>
    <lineage>
        <taxon>Bacteria</taxon>
        <taxon>Pseudomonadati</taxon>
        <taxon>Pseudomonadota</taxon>
        <taxon>Gammaproteobacteria</taxon>
        <taxon>Lysobacterales</taxon>
        <taxon>Rhodanobacteraceae</taxon>
        <taxon>Dokdonella</taxon>
    </lineage>
</organism>
<accession>A0A839EUP3</accession>